<gene>
    <name evidence="1" type="ORF">QAD02_010477</name>
</gene>
<comment type="caution">
    <text evidence="1">The sequence shown here is derived from an EMBL/GenBank/DDBJ whole genome shotgun (WGS) entry which is preliminary data.</text>
</comment>
<proteinExistence type="predicted"/>
<protein>
    <submittedName>
        <fullName evidence="1">Uncharacterized protein</fullName>
    </submittedName>
</protein>
<reference evidence="1" key="1">
    <citation type="submission" date="2023-04" db="EMBL/GenBank/DDBJ databases">
        <title>A chromosome-level genome assembly of the parasitoid wasp Eretmocerus hayati.</title>
        <authorList>
            <person name="Zhong Y."/>
            <person name="Liu S."/>
            <person name="Liu Y."/>
        </authorList>
    </citation>
    <scope>NUCLEOTIDE SEQUENCE</scope>
    <source>
        <strain evidence="1">ZJU_SS_LIU_2023</strain>
    </source>
</reference>
<evidence type="ECO:0000313" key="1">
    <source>
        <dbReference type="EMBL" id="KAJ8674691.1"/>
    </source>
</evidence>
<dbReference type="Proteomes" id="UP001239111">
    <property type="component" value="Chromosome 2"/>
</dbReference>
<name>A0ACC2NU58_9HYME</name>
<evidence type="ECO:0000313" key="2">
    <source>
        <dbReference type="Proteomes" id="UP001239111"/>
    </source>
</evidence>
<organism evidence="1 2">
    <name type="scientific">Eretmocerus hayati</name>
    <dbReference type="NCBI Taxonomy" id="131215"/>
    <lineage>
        <taxon>Eukaryota</taxon>
        <taxon>Metazoa</taxon>
        <taxon>Ecdysozoa</taxon>
        <taxon>Arthropoda</taxon>
        <taxon>Hexapoda</taxon>
        <taxon>Insecta</taxon>
        <taxon>Pterygota</taxon>
        <taxon>Neoptera</taxon>
        <taxon>Endopterygota</taxon>
        <taxon>Hymenoptera</taxon>
        <taxon>Apocrita</taxon>
        <taxon>Proctotrupomorpha</taxon>
        <taxon>Chalcidoidea</taxon>
        <taxon>Aphelinidae</taxon>
        <taxon>Aphelininae</taxon>
        <taxon>Eretmocerus</taxon>
    </lineage>
</organism>
<keyword evidence="2" id="KW-1185">Reference proteome</keyword>
<dbReference type="EMBL" id="CM056742">
    <property type="protein sequence ID" value="KAJ8674691.1"/>
    <property type="molecule type" value="Genomic_DNA"/>
</dbReference>
<accession>A0ACC2NU58</accession>
<sequence length="108" mass="11381">MSLISVALSVVIPVLCCISLPGRPDVSFVVRYLCCTCPRQGICSRNVSLSYPPCQLGRFLSAGKDGVNGWVTGALDGFGAYQGSFLDVGLRTYSVGPGVLDEDWAGFG</sequence>